<dbReference type="AlphaFoldDB" id="A0A1D2N040"/>
<accession>A0A1D2N040</accession>
<sequence>MIIHGHFIEFGIISERTAFLRSYWKFQRFSLLEISKMCLHILSCLFPPLAVCFKRGVGCDCLINVLLTILGWIPGCCHACYVVSQDKTVVHHQTVVVQQPMPGPPVAGYVAVNVSP</sequence>
<evidence type="ECO:0000256" key="5">
    <source>
        <dbReference type="ARBA" id="ARBA00023136"/>
    </source>
</evidence>
<dbReference type="GO" id="GO:0016020">
    <property type="term" value="C:membrane"/>
    <property type="evidence" value="ECO:0007669"/>
    <property type="project" value="UniProtKB-SubCell"/>
</dbReference>
<keyword evidence="5" id="KW-0472">Membrane</keyword>
<evidence type="ECO:0000256" key="2">
    <source>
        <dbReference type="ARBA" id="ARBA00009530"/>
    </source>
</evidence>
<comment type="subcellular location">
    <subcellularLocation>
        <location evidence="1">Membrane</location>
    </subcellularLocation>
</comment>
<dbReference type="OrthoDB" id="5912871at2759"/>
<name>A0A1D2N040_ORCCI</name>
<evidence type="ECO:0000313" key="7">
    <source>
        <dbReference type="Proteomes" id="UP000094527"/>
    </source>
</evidence>
<comment type="similarity">
    <text evidence="2">Belongs to the UPF0057 (PMP3) family.</text>
</comment>
<gene>
    <name evidence="6" type="ORF">Ocin01_08084</name>
</gene>
<comment type="caution">
    <text evidence="6">The sequence shown here is derived from an EMBL/GenBank/DDBJ whole genome shotgun (WGS) entry which is preliminary data.</text>
</comment>
<dbReference type="EMBL" id="LJIJ01000340">
    <property type="protein sequence ID" value="ODM98600.1"/>
    <property type="molecule type" value="Genomic_DNA"/>
</dbReference>
<dbReference type="Proteomes" id="UP000094527">
    <property type="component" value="Unassembled WGS sequence"/>
</dbReference>
<keyword evidence="7" id="KW-1185">Reference proteome</keyword>
<dbReference type="InterPro" id="IPR000612">
    <property type="entry name" value="PMP3"/>
</dbReference>
<protein>
    <submittedName>
        <fullName evidence="6">Plasma membrane proteolipid 3</fullName>
    </submittedName>
</protein>
<dbReference type="PANTHER" id="PTHR21659:SF112">
    <property type="entry name" value="PROTEIN SNA2-RELATED"/>
    <property type="match status" value="1"/>
</dbReference>
<keyword evidence="4" id="KW-1133">Transmembrane helix</keyword>
<reference evidence="6 7" key="1">
    <citation type="journal article" date="2016" name="Genome Biol. Evol.">
        <title>Gene Family Evolution Reflects Adaptation to Soil Environmental Stressors in the Genome of the Collembolan Orchesella cincta.</title>
        <authorList>
            <person name="Faddeeva-Vakhrusheva A."/>
            <person name="Derks M.F."/>
            <person name="Anvar S.Y."/>
            <person name="Agamennone V."/>
            <person name="Suring W."/>
            <person name="Smit S."/>
            <person name="van Straalen N.M."/>
            <person name="Roelofs D."/>
        </authorList>
    </citation>
    <scope>NUCLEOTIDE SEQUENCE [LARGE SCALE GENOMIC DNA]</scope>
    <source>
        <tissue evidence="6">Mixed pool</tissue>
    </source>
</reference>
<keyword evidence="3" id="KW-0812">Transmembrane</keyword>
<organism evidence="6 7">
    <name type="scientific">Orchesella cincta</name>
    <name type="common">Springtail</name>
    <name type="synonym">Podura cincta</name>
    <dbReference type="NCBI Taxonomy" id="48709"/>
    <lineage>
        <taxon>Eukaryota</taxon>
        <taxon>Metazoa</taxon>
        <taxon>Ecdysozoa</taxon>
        <taxon>Arthropoda</taxon>
        <taxon>Hexapoda</taxon>
        <taxon>Collembola</taxon>
        <taxon>Entomobryomorpha</taxon>
        <taxon>Entomobryoidea</taxon>
        <taxon>Orchesellidae</taxon>
        <taxon>Orchesellinae</taxon>
        <taxon>Orchesella</taxon>
    </lineage>
</organism>
<evidence type="ECO:0000313" key="6">
    <source>
        <dbReference type="EMBL" id="ODM98600.1"/>
    </source>
</evidence>
<proteinExistence type="inferred from homology"/>
<evidence type="ECO:0000256" key="1">
    <source>
        <dbReference type="ARBA" id="ARBA00004370"/>
    </source>
</evidence>
<evidence type="ECO:0000256" key="4">
    <source>
        <dbReference type="ARBA" id="ARBA00022989"/>
    </source>
</evidence>
<dbReference type="PANTHER" id="PTHR21659">
    <property type="entry name" value="HYDROPHOBIC PROTEIN RCI2 LOW TEMPERATURE AND SALT RESPONSIVE PROTEIN LTI6 -RELATED"/>
    <property type="match status" value="1"/>
</dbReference>
<evidence type="ECO:0000256" key="3">
    <source>
        <dbReference type="ARBA" id="ARBA00022692"/>
    </source>
</evidence>
<dbReference type="Pfam" id="PF01679">
    <property type="entry name" value="Pmp3"/>
    <property type="match status" value="1"/>
</dbReference>